<sequence length="275" mass="31427">MSGSEENVTMSARFYAAGVEPAKESHDSDLDTEYASGLSSLSESDDFEDRKDLRHAIKKSGSEREEISKLRHCISHLGEYSYNVNLNGQEILNHVRSNCTDPVVLGWLGDRANAPNFLNYVRFYYTWNTMRRVDYQEIPWIMISPVIENQPVWNYFRDPANMGRIAQIAQNRIICPYIVPDNANRNHLAPAPFPALTLALSLILLIARVRATVHLAACLGFDAESRDLRSPQDRLKCEQQYAYTLDGSRMTTHDMPIAPQDIDVWNNFRQVVNQF</sequence>
<organism evidence="2 3">
    <name type="scientific">Albula goreensis</name>
    <dbReference type="NCBI Taxonomy" id="1534307"/>
    <lineage>
        <taxon>Eukaryota</taxon>
        <taxon>Metazoa</taxon>
        <taxon>Chordata</taxon>
        <taxon>Craniata</taxon>
        <taxon>Vertebrata</taxon>
        <taxon>Euteleostomi</taxon>
        <taxon>Actinopterygii</taxon>
        <taxon>Neopterygii</taxon>
        <taxon>Teleostei</taxon>
        <taxon>Albuliformes</taxon>
        <taxon>Albulidae</taxon>
        <taxon>Albula</taxon>
    </lineage>
</organism>
<reference evidence="2" key="1">
    <citation type="submission" date="2021-01" db="EMBL/GenBank/DDBJ databases">
        <authorList>
            <person name="Zahm M."/>
            <person name="Roques C."/>
            <person name="Cabau C."/>
            <person name="Klopp C."/>
            <person name="Donnadieu C."/>
            <person name="Jouanno E."/>
            <person name="Lampietro C."/>
            <person name="Louis A."/>
            <person name="Herpin A."/>
            <person name="Echchiki A."/>
            <person name="Berthelot C."/>
            <person name="Parey E."/>
            <person name="Roest-Crollius H."/>
            <person name="Braasch I."/>
            <person name="Postlethwait J."/>
            <person name="Bobe J."/>
            <person name="Montfort J."/>
            <person name="Bouchez O."/>
            <person name="Begum T."/>
            <person name="Mejri S."/>
            <person name="Adams A."/>
            <person name="Chen W.-J."/>
            <person name="Guiguen Y."/>
        </authorList>
    </citation>
    <scope>NUCLEOTIDE SEQUENCE</scope>
    <source>
        <tissue evidence="2">Blood</tissue>
    </source>
</reference>
<proteinExistence type="predicted"/>
<dbReference type="Proteomes" id="UP000829720">
    <property type="component" value="Unassembled WGS sequence"/>
</dbReference>
<comment type="caution">
    <text evidence="2">The sequence shown here is derived from an EMBL/GenBank/DDBJ whole genome shotgun (WGS) entry which is preliminary data.</text>
</comment>
<dbReference type="EMBL" id="JAERUA010000001">
    <property type="protein sequence ID" value="KAI1905410.1"/>
    <property type="molecule type" value="Genomic_DNA"/>
</dbReference>
<dbReference type="OrthoDB" id="5985551at2759"/>
<evidence type="ECO:0000313" key="3">
    <source>
        <dbReference type="Proteomes" id="UP000829720"/>
    </source>
</evidence>
<feature type="region of interest" description="Disordered" evidence="1">
    <location>
        <begin position="19"/>
        <end position="48"/>
    </location>
</feature>
<gene>
    <name evidence="2" type="ORF">AGOR_G00015900</name>
</gene>
<accession>A0A8T3E8S9</accession>
<evidence type="ECO:0000313" key="2">
    <source>
        <dbReference type="EMBL" id="KAI1905410.1"/>
    </source>
</evidence>
<name>A0A8T3E8S9_9TELE</name>
<keyword evidence="3" id="KW-1185">Reference proteome</keyword>
<dbReference type="AlphaFoldDB" id="A0A8T3E8S9"/>
<evidence type="ECO:0000256" key="1">
    <source>
        <dbReference type="SAM" id="MobiDB-lite"/>
    </source>
</evidence>
<protein>
    <submittedName>
        <fullName evidence="2">Uncharacterized protein</fullName>
    </submittedName>
</protein>